<dbReference type="EMBL" id="LFYR01000620">
    <property type="protein sequence ID" value="KMZ72741.1"/>
    <property type="molecule type" value="Genomic_DNA"/>
</dbReference>
<dbReference type="InterPro" id="IPR035669">
    <property type="entry name" value="SGNH_plant_lipase-like"/>
</dbReference>
<proteinExistence type="inferred from homology"/>
<dbReference type="AlphaFoldDB" id="A0A0K9PUS3"/>
<comment type="caution">
    <text evidence="5">The sequence shown here is derived from an EMBL/GenBank/DDBJ whole genome shotgun (WGS) entry which is preliminary data.</text>
</comment>
<keyword evidence="3" id="KW-0378">Hydrolase</keyword>
<sequence length="417" mass="46288">MYGAYFISMSSMSCILEFHHRLLISSADIAVMRLIKSTAFVILVIAQLAATLSGSQHCHFPAVFNFGDSNSDTGGLSAAFGAAQSPNGETFFGKPSGRYCDGRLVIDFIAESVGIPHLNAYLDSIGVNFSHGVNFATAGSTILVQNTTLFQSGFSPFSLDVQLLQFSQFKSRSISLSNQGTIFSELMPKDGDIFKNALYTFDIGQNDITSGLFRNMSFDQVKQTIPYIIQRFVSLIKNVYSEGGRTFWIHNTGPVGCLPYILRRFPNPASDEVDRFGCLIPPNRLCQFFNFKLQDAFYRLREDLPLATFTYVDVFSIKYLLIGQSSSKKNTVSSFFDPLKACCGRSKKYGCGSKMKVNGKEILIGKSCKHPNKRVNWDGVHYTEAANRWVFDKISTGAFSNPPRFLDNSCKTSESLL</sequence>
<evidence type="ECO:0000256" key="2">
    <source>
        <dbReference type="ARBA" id="ARBA00022729"/>
    </source>
</evidence>
<evidence type="ECO:0000256" key="1">
    <source>
        <dbReference type="ARBA" id="ARBA00008668"/>
    </source>
</evidence>
<organism evidence="5 6">
    <name type="scientific">Zostera marina</name>
    <name type="common">Eelgrass</name>
    <dbReference type="NCBI Taxonomy" id="29655"/>
    <lineage>
        <taxon>Eukaryota</taxon>
        <taxon>Viridiplantae</taxon>
        <taxon>Streptophyta</taxon>
        <taxon>Embryophyta</taxon>
        <taxon>Tracheophyta</taxon>
        <taxon>Spermatophyta</taxon>
        <taxon>Magnoliopsida</taxon>
        <taxon>Liliopsida</taxon>
        <taxon>Zosteraceae</taxon>
        <taxon>Zostera</taxon>
    </lineage>
</organism>
<dbReference type="PANTHER" id="PTHR22835">
    <property type="entry name" value="ZINC FINGER FYVE DOMAIN CONTAINING PROTEIN"/>
    <property type="match status" value="1"/>
</dbReference>
<dbReference type="STRING" id="29655.A0A0K9PUS3"/>
<dbReference type="CDD" id="cd01837">
    <property type="entry name" value="SGNH_plant_lipase_like"/>
    <property type="match status" value="1"/>
</dbReference>
<dbReference type="GO" id="GO:0016788">
    <property type="term" value="F:hydrolase activity, acting on ester bonds"/>
    <property type="evidence" value="ECO:0007669"/>
    <property type="project" value="InterPro"/>
</dbReference>
<keyword evidence="4" id="KW-0325">Glycoprotein</keyword>
<comment type="similarity">
    <text evidence="1">Belongs to the 'GDSL' lipolytic enzyme family.</text>
</comment>
<keyword evidence="2" id="KW-0732">Signal</keyword>
<evidence type="ECO:0000313" key="6">
    <source>
        <dbReference type="Proteomes" id="UP000036987"/>
    </source>
</evidence>
<accession>A0A0K9PUS3</accession>
<dbReference type="PANTHER" id="PTHR22835:SF588">
    <property type="entry name" value="ALPHA-L-FUCOSIDASE 3"/>
    <property type="match status" value="1"/>
</dbReference>
<dbReference type="Gene3D" id="3.40.50.1110">
    <property type="entry name" value="SGNH hydrolase"/>
    <property type="match status" value="1"/>
</dbReference>
<dbReference type="Pfam" id="PF00657">
    <property type="entry name" value="Lipase_GDSL"/>
    <property type="match status" value="1"/>
</dbReference>
<evidence type="ECO:0000256" key="3">
    <source>
        <dbReference type="ARBA" id="ARBA00022801"/>
    </source>
</evidence>
<reference evidence="6" key="1">
    <citation type="journal article" date="2016" name="Nature">
        <title>The genome of the seagrass Zostera marina reveals angiosperm adaptation to the sea.</title>
        <authorList>
            <person name="Olsen J.L."/>
            <person name="Rouze P."/>
            <person name="Verhelst B."/>
            <person name="Lin Y.-C."/>
            <person name="Bayer T."/>
            <person name="Collen J."/>
            <person name="Dattolo E."/>
            <person name="De Paoli E."/>
            <person name="Dittami S."/>
            <person name="Maumus F."/>
            <person name="Michel G."/>
            <person name="Kersting A."/>
            <person name="Lauritano C."/>
            <person name="Lohaus R."/>
            <person name="Toepel M."/>
            <person name="Tonon T."/>
            <person name="Vanneste K."/>
            <person name="Amirebrahimi M."/>
            <person name="Brakel J."/>
            <person name="Bostroem C."/>
            <person name="Chovatia M."/>
            <person name="Grimwood J."/>
            <person name="Jenkins J.W."/>
            <person name="Jueterbock A."/>
            <person name="Mraz A."/>
            <person name="Stam W.T."/>
            <person name="Tice H."/>
            <person name="Bornberg-Bauer E."/>
            <person name="Green P.J."/>
            <person name="Pearson G.A."/>
            <person name="Procaccini G."/>
            <person name="Duarte C.M."/>
            <person name="Schmutz J."/>
            <person name="Reusch T.B.H."/>
            <person name="Van de Peer Y."/>
        </authorList>
    </citation>
    <scope>NUCLEOTIDE SEQUENCE [LARGE SCALE GENOMIC DNA]</scope>
    <source>
        <strain evidence="6">cv. Finnish</strain>
    </source>
</reference>
<gene>
    <name evidence="5" type="ORF">ZOSMA_15G00790</name>
</gene>
<name>A0A0K9PUS3_ZOSMR</name>
<dbReference type="OrthoDB" id="1600564at2759"/>
<protein>
    <submittedName>
        <fullName evidence="5">GDSL esterase/lipase</fullName>
    </submittedName>
</protein>
<dbReference type="OMA" id="RQACHSR"/>
<dbReference type="InterPro" id="IPR036514">
    <property type="entry name" value="SGNH_hydro_sf"/>
</dbReference>
<evidence type="ECO:0000313" key="5">
    <source>
        <dbReference type="EMBL" id="KMZ72741.1"/>
    </source>
</evidence>
<keyword evidence="6" id="KW-1185">Reference proteome</keyword>
<dbReference type="Proteomes" id="UP000036987">
    <property type="component" value="Unassembled WGS sequence"/>
</dbReference>
<evidence type="ECO:0000256" key="4">
    <source>
        <dbReference type="ARBA" id="ARBA00023180"/>
    </source>
</evidence>
<dbReference type="InterPro" id="IPR001087">
    <property type="entry name" value="GDSL"/>
</dbReference>